<dbReference type="OrthoDB" id="3565018at2759"/>
<dbReference type="EMBL" id="KN714731">
    <property type="protein sequence ID" value="KUI59513.1"/>
    <property type="molecule type" value="Genomic_DNA"/>
</dbReference>
<organism evidence="1 2">
    <name type="scientific">Cytospora mali</name>
    <name type="common">Apple Valsa canker fungus</name>
    <name type="synonym">Valsa mali</name>
    <dbReference type="NCBI Taxonomy" id="578113"/>
    <lineage>
        <taxon>Eukaryota</taxon>
        <taxon>Fungi</taxon>
        <taxon>Dikarya</taxon>
        <taxon>Ascomycota</taxon>
        <taxon>Pezizomycotina</taxon>
        <taxon>Sordariomycetes</taxon>
        <taxon>Sordariomycetidae</taxon>
        <taxon>Diaporthales</taxon>
        <taxon>Cytosporaceae</taxon>
        <taxon>Cytospora</taxon>
    </lineage>
</organism>
<proteinExistence type="predicted"/>
<accession>A0A194V6J9</accession>
<evidence type="ECO:0000313" key="2">
    <source>
        <dbReference type="Proteomes" id="UP000078576"/>
    </source>
</evidence>
<dbReference type="PANTHER" id="PTHR35186:SF4">
    <property type="entry name" value="PRION-INHIBITION AND PROPAGATION HELO DOMAIN-CONTAINING PROTEIN"/>
    <property type="match status" value="1"/>
</dbReference>
<dbReference type="AlphaFoldDB" id="A0A194V6J9"/>
<name>A0A194V6J9_CYTMA</name>
<gene>
    <name evidence="1" type="ORF">VP1G_06731</name>
</gene>
<dbReference type="Proteomes" id="UP000078576">
    <property type="component" value="Unassembled WGS sequence"/>
</dbReference>
<reference evidence="2" key="1">
    <citation type="submission" date="2014-12" db="EMBL/GenBank/DDBJ databases">
        <title>Genome Sequence of Valsa Canker Pathogens Uncovers a Specific Adaption of Colonization on Woody Bark.</title>
        <authorList>
            <person name="Yin Z."/>
            <person name="Liu H."/>
            <person name="Gao X."/>
            <person name="Li Z."/>
            <person name="Song N."/>
            <person name="Ke X."/>
            <person name="Dai Q."/>
            <person name="Wu Y."/>
            <person name="Sun Y."/>
            <person name="Xu J.-R."/>
            <person name="Kang Z.K."/>
            <person name="Wang L."/>
            <person name="Huang L."/>
        </authorList>
    </citation>
    <scope>NUCLEOTIDE SEQUENCE [LARGE SCALE GENOMIC DNA]</scope>
    <source>
        <strain evidence="2">SXYL134</strain>
    </source>
</reference>
<dbReference type="STRING" id="694573.A0A194V6J9"/>
<dbReference type="PANTHER" id="PTHR35186">
    <property type="entry name" value="ANK_REP_REGION DOMAIN-CONTAINING PROTEIN"/>
    <property type="match status" value="1"/>
</dbReference>
<protein>
    <submittedName>
        <fullName evidence="1">Uncharacterized protein</fullName>
    </submittedName>
</protein>
<keyword evidence="2" id="KW-1185">Reference proteome</keyword>
<sequence length="332" mass="38878">MSGIEVAGLVLGAFPLILNCLDYYREGFEPLEEWWNFRTHFIAFIDDVRHQMMKYRENMIRLLDPIIADTDSLKAMVEDPTDPRWSDKTLGKELDERLSSEFDRFLRIVTRMYELTLDLYKLLQIEDGKISWVTNDQQKPWEWHLQRLKLSFSKKKQKKIDKLAKHNPRNPWLQRTYLTLAECPTNPLPASTKDLEPIVDLCAFLVGEDQKTGLLDDDESSRTLEFSKLSKKQSMKVTGKEKLLSFSELLKKYQDSGIVISRRDRFEMATHIASALLQTYRSPWLPPQWTKGNFYFLADDERHLVCSRYSLVSRKFASTPLTDENSLGVRLL</sequence>
<evidence type="ECO:0000313" key="1">
    <source>
        <dbReference type="EMBL" id="KUI59513.1"/>
    </source>
</evidence>